<protein>
    <recommendedName>
        <fullName evidence="2">ParB-related ThiF-related cassette protein E domain-containing protein</fullName>
    </recommendedName>
</protein>
<evidence type="ECO:0000259" key="2">
    <source>
        <dbReference type="Pfam" id="PF19556"/>
    </source>
</evidence>
<proteinExistence type="predicted"/>
<keyword evidence="4" id="KW-1185">Reference proteome</keyword>
<reference evidence="3 4" key="1">
    <citation type="submission" date="2018-10" db="EMBL/GenBank/DDBJ databases">
        <title>Genome sequencing of Mucilaginibacter sp. HYN0043.</title>
        <authorList>
            <person name="Kim M."/>
            <person name="Yi H."/>
        </authorList>
    </citation>
    <scope>NUCLEOTIDE SEQUENCE [LARGE SCALE GENOMIC DNA]</scope>
    <source>
        <strain evidence="3 4">HYN0043</strain>
    </source>
</reference>
<dbReference type="KEGG" id="muh:HYN43_008205"/>
<dbReference type="AlphaFoldDB" id="A0A494VJN6"/>
<feature type="domain" description="ParB-related ThiF-related cassette protein E" evidence="2">
    <location>
        <begin position="1"/>
        <end position="183"/>
    </location>
</feature>
<evidence type="ECO:0000313" key="3">
    <source>
        <dbReference type="EMBL" id="AYL95277.1"/>
    </source>
</evidence>
<dbReference type="EMBL" id="CP032869">
    <property type="protein sequence ID" value="AYL95277.1"/>
    <property type="molecule type" value="Genomic_DNA"/>
</dbReference>
<organism evidence="3 4">
    <name type="scientific">Mucilaginibacter celer</name>
    <dbReference type="NCBI Taxonomy" id="2305508"/>
    <lineage>
        <taxon>Bacteria</taxon>
        <taxon>Pseudomonadati</taxon>
        <taxon>Bacteroidota</taxon>
        <taxon>Sphingobacteriia</taxon>
        <taxon>Sphingobacteriales</taxon>
        <taxon>Sphingobacteriaceae</taxon>
        <taxon>Mucilaginibacter</taxon>
    </lineage>
</organism>
<feature type="region of interest" description="Disordered" evidence="1">
    <location>
        <begin position="97"/>
        <end position="126"/>
    </location>
</feature>
<evidence type="ECO:0000313" key="4">
    <source>
        <dbReference type="Proteomes" id="UP000270046"/>
    </source>
</evidence>
<dbReference type="OrthoDB" id="1050181at2"/>
<dbReference type="Pfam" id="PF19556">
    <property type="entry name" value="PRTRC_E"/>
    <property type="match status" value="1"/>
</dbReference>
<dbReference type="Proteomes" id="UP000270046">
    <property type="component" value="Chromosome"/>
</dbReference>
<accession>A0A494VJN6</accession>
<sequence length="188" mass="20926">MKTNFFQNIADINVPGIWNIVVQTDDKGGFTVSTHFTITATGDAASKFIKPFVLNGTAQEFDDGYFGMLEAPVRQTSGLLHNMDDYLKGLAKAKEQSKMVQDNKSKSPKAKTDGTSGGAGQADADNAEKRKAYTDLLRKIVELESLCKYDEALEILPTVAEYPDREAEIIKRKAELERKQEQKKNLLF</sequence>
<dbReference type="RefSeq" id="WP_119408980.1">
    <property type="nucleotide sequence ID" value="NZ_CP032869.1"/>
</dbReference>
<name>A0A494VJN6_9SPHI</name>
<evidence type="ECO:0000256" key="1">
    <source>
        <dbReference type="SAM" id="MobiDB-lite"/>
    </source>
</evidence>
<gene>
    <name evidence="3" type="ORF">HYN43_008205</name>
</gene>
<dbReference type="InterPro" id="IPR022273">
    <property type="entry name" value="PRTRC_protein-E"/>
</dbReference>